<reference evidence="2" key="1">
    <citation type="submission" date="2024-07" db="EMBL/GenBank/DDBJ databases">
        <title>Two chromosome-level genome assemblies of Korean endemic species Abeliophyllum distichum and Forsythia ovata (Oleaceae).</title>
        <authorList>
            <person name="Jang H."/>
        </authorList>
    </citation>
    <scope>NUCLEOTIDE SEQUENCE [LARGE SCALE GENOMIC DNA]</scope>
</reference>
<name>A0ABD1W9G4_9LAMI</name>
<protein>
    <submittedName>
        <fullName evidence="1">Uncharacterized protein</fullName>
    </submittedName>
</protein>
<comment type="caution">
    <text evidence="1">The sequence shown here is derived from an EMBL/GenBank/DDBJ whole genome shotgun (WGS) entry which is preliminary data.</text>
</comment>
<evidence type="ECO:0000313" key="1">
    <source>
        <dbReference type="EMBL" id="KAL2546197.1"/>
    </source>
</evidence>
<dbReference type="Proteomes" id="UP001604277">
    <property type="component" value="Unassembled WGS sequence"/>
</dbReference>
<gene>
    <name evidence="1" type="ORF">Fot_15430</name>
</gene>
<dbReference type="EMBL" id="JBFOLJ010000004">
    <property type="protein sequence ID" value="KAL2546197.1"/>
    <property type="molecule type" value="Genomic_DNA"/>
</dbReference>
<accession>A0ABD1W9G4</accession>
<keyword evidence="2" id="KW-1185">Reference proteome</keyword>
<sequence length="177" mass="20408">MDVYIVVSTPLDNDGDTNPMSNFSMKFMVEESALHWELMTRCVPEDHNVDLAEPIREANAEMRSCIFRVQRGREGEASFEESCQRRRDNEVLIKDQTDHVRRINHCMATTICAWMEFSWCHNSDLDTLPQLYIYIFVCARGRVVSLHSFGWSHAAETWGPQLMCMPIPDSCGSIRVS</sequence>
<evidence type="ECO:0000313" key="2">
    <source>
        <dbReference type="Proteomes" id="UP001604277"/>
    </source>
</evidence>
<organism evidence="1 2">
    <name type="scientific">Forsythia ovata</name>
    <dbReference type="NCBI Taxonomy" id="205694"/>
    <lineage>
        <taxon>Eukaryota</taxon>
        <taxon>Viridiplantae</taxon>
        <taxon>Streptophyta</taxon>
        <taxon>Embryophyta</taxon>
        <taxon>Tracheophyta</taxon>
        <taxon>Spermatophyta</taxon>
        <taxon>Magnoliopsida</taxon>
        <taxon>eudicotyledons</taxon>
        <taxon>Gunneridae</taxon>
        <taxon>Pentapetalae</taxon>
        <taxon>asterids</taxon>
        <taxon>lamiids</taxon>
        <taxon>Lamiales</taxon>
        <taxon>Oleaceae</taxon>
        <taxon>Forsythieae</taxon>
        <taxon>Forsythia</taxon>
    </lineage>
</organism>
<dbReference type="AlphaFoldDB" id="A0ABD1W9G4"/>
<proteinExistence type="predicted"/>